<accession>A0ACC3AIM8</accession>
<name>A0ACC3AIM8_9EURO</name>
<evidence type="ECO:0000313" key="1">
    <source>
        <dbReference type="EMBL" id="KAJ9663329.1"/>
    </source>
</evidence>
<proteinExistence type="predicted"/>
<comment type="caution">
    <text evidence="1">The sequence shown here is derived from an EMBL/GenBank/DDBJ whole genome shotgun (WGS) entry which is preliminary data.</text>
</comment>
<dbReference type="Proteomes" id="UP001172386">
    <property type="component" value="Unassembled WGS sequence"/>
</dbReference>
<sequence>MCRWFAYISPTEPCLLEDILITPNHSLVKQVHDHYLPGLIAHHPSDLTHDVLLQARNSVYNIDGLGVAWYTSANADFERGDSGLSGDGSLKEGLRPACYKTIVPPINDINFRSICANTETRVCFAHIRAASATPIVHVNNHPFIFGRHIFMHNGVVSDFNCIRRAVCGQMCDAAHDGILGSTDSEHIAALYMTNLTKHGDKSSWELEYSIEEMAQALHKAVETIINMQIEILGSKRTPNSLNLCVTDGIKLVAYRFRNHVSQEPPSLYYSEKAGVALNRKYEDHPDGKHVQNDASRISRSRFGEHLIVASEPSTHHADDWILIGKNQVLLAEPRSKVLVRDVPYDSAWNAVDPTVK</sequence>
<dbReference type="EMBL" id="JAPDRQ010000009">
    <property type="protein sequence ID" value="KAJ9663329.1"/>
    <property type="molecule type" value="Genomic_DNA"/>
</dbReference>
<keyword evidence="2" id="KW-1185">Reference proteome</keyword>
<evidence type="ECO:0000313" key="2">
    <source>
        <dbReference type="Proteomes" id="UP001172386"/>
    </source>
</evidence>
<gene>
    <name evidence="1" type="ORF">H2198_000846</name>
</gene>
<protein>
    <submittedName>
        <fullName evidence="1">Uncharacterized protein</fullName>
    </submittedName>
</protein>
<reference evidence="1" key="1">
    <citation type="submission" date="2022-10" db="EMBL/GenBank/DDBJ databases">
        <title>Culturing micro-colonial fungi from biological soil crusts in the Mojave desert and describing Neophaeococcomyces mojavensis, and introducing the new genera and species Taxawa tesnikishii.</title>
        <authorList>
            <person name="Kurbessoian T."/>
            <person name="Stajich J.E."/>
        </authorList>
    </citation>
    <scope>NUCLEOTIDE SEQUENCE</scope>
    <source>
        <strain evidence="1">JES_112</strain>
    </source>
</reference>
<organism evidence="1 2">
    <name type="scientific">Neophaeococcomyces mojaviensis</name>
    <dbReference type="NCBI Taxonomy" id="3383035"/>
    <lineage>
        <taxon>Eukaryota</taxon>
        <taxon>Fungi</taxon>
        <taxon>Dikarya</taxon>
        <taxon>Ascomycota</taxon>
        <taxon>Pezizomycotina</taxon>
        <taxon>Eurotiomycetes</taxon>
        <taxon>Chaetothyriomycetidae</taxon>
        <taxon>Chaetothyriales</taxon>
        <taxon>Chaetothyriales incertae sedis</taxon>
        <taxon>Neophaeococcomyces</taxon>
    </lineage>
</organism>